<evidence type="ECO:0000313" key="3">
    <source>
        <dbReference type="Proteomes" id="UP000663792"/>
    </source>
</evidence>
<name>A0A939BYH8_9ACTN</name>
<dbReference type="GO" id="GO:0006694">
    <property type="term" value="P:steroid biosynthetic process"/>
    <property type="evidence" value="ECO:0007669"/>
    <property type="project" value="InterPro"/>
</dbReference>
<dbReference type="InterPro" id="IPR036291">
    <property type="entry name" value="NAD(P)-bd_dom_sf"/>
</dbReference>
<dbReference type="GO" id="GO:0004029">
    <property type="term" value="F:aldehyde dehydrogenase (NAD+) activity"/>
    <property type="evidence" value="ECO:0007669"/>
    <property type="project" value="TreeGrafter"/>
</dbReference>
<protein>
    <submittedName>
        <fullName evidence="2">NAD-dependent epimerase/dehydratase family protein</fullName>
    </submittedName>
</protein>
<dbReference type="GO" id="GO:0005737">
    <property type="term" value="C:cytoplasm"/>
    <property type="evidence" value="ECO:0007669"/>
    <property type="project" value="TreeGrafter"/>
</dbReference>
<comment type="caution">
    <text evidence="2">The sequence shown here is derived from an EMBL/GenBank/DDBJ whole genome shotgun (WGS) entry which is preliminary data.</text>
</comment>
<dbReference type="InterPro" id="IPR051783">
    <property type="entry name" value="NAD(P)-dependent_oxidoreduct"/>
</dbReference>
<dbReference type="RefSeq" id="WP_205262533.1">
    <property type="nucleotide sequence ID" value="NZ_JAERWK010000030.1"/>
</dbReference>
<accession>A0A939BYH8</accession>
<dbReference type="Pfam" id="PF01073">
    <property type="entry name" value="3Beta_HSD"/>
    <property type="match status" value="1"/>
</dbReference>
<dbReference type="SUPFAM" id="SSF51735">
    <property type="entry name" value="NAD(P)-binding Rossmann-fold domains"/>
    <property type="match status" value="1"/>
</dbReference>
<sequence length="324" mass="33507">MRVLLTGASGMLGRATAAALIARGDAVTVLQRRPAGVPGADEVLGDVADASRVADAAAGADVVLHLAAKVDVVGPEPEYRRVNVDGTRAVLDACRAAGVGRLVFVSSPSVAHAGDPLMGVGAGPADPAAARGAYSRTKAEAERLALAADGPDLAVLAVRPHLVWGPGDTQLIGRIVQRARAGRLVLVGTGAALIDTTYVDNAADALVAAADAVAPDRVHGEALVVSNGEPRPVGEVLDRVCRAAGVPRPTRQVPLPVAAAAGTVAQTAWALLRRRDTPPLTRFLAEQLGTAHWFDQRRTREALRWQPRVSLDEGFDRLAAALRG</sequence>
<evidence type="ECO:0000259" key="1">
    <source>
        <dbReference type="Pfam" id="PF01073"/>
    </source>
</evidence>
<proteinExistence type="predicted"/>
<organism evidence="2 3">
    <name type="scientific">Nakamurella leprariae</name>
    <dbReference type="NCBI Taxonomy" id="2803911"/>
    <lineage>
        <taxon>Bacteria</taxon>
        <taxon>Bacillati</taxon>
        <taxon>Actinomycetota</taxon>
        <taxon>Actinomycetes</taxon>
        <taxon>Nakamurellales</taxon>
        <taxon>Nakamurellaceae</taxon>
        <taxon>Nakamurella</taxon>
    </lineage>
</organism>
<dbReference type="PANTHER" id="PTHR48079">
    <property type="entry name" value="PROTEIN YEEZ"/>
    <property type="match status" value="1"/>
</dbReference>
<reference evidence="2" key="1">
    <citation type="submission" date="2021-01" db="EMBL/GenBank/DDBJ databases">
        <title>YIM 132084 draft genome.</title>
        <authorList>
            <person name="An D."/>
        </authorList>
    </citation>
    <scope>NUCLEOTIDE SEQUENCE</scope>
    <source>
        <strain evidence="2">YIM 132084</strain>
    </source>
</reference>
<dbReference type="Gene3D" id="3.40.50.720">
    <property type="entry name" value="NAD(P)-binding Rossmann-like Domain"/>
    <property type="match status" value="1"/>
</dbReference>
<dbReference type="PANTHER" id="PTHR48079:SF6">
    <property type="entry name" value="NAD(P)-BINDING DOMAIN-CONTAINING PROTEIN-RELATED"/>
    <property type="match status" value="1"/>
</dbReference>
<gene>
    <name evidence="2" type="ORF">JL106_19975</name>
</gene>
<feature type="domain" description="3-beta hydroxysteroid dehydrogenase/isomerase" evidence="1">
    <location>
        <begin position="5"/>
        <end position="251"/>
    </location>
</feature>
<dbReference type="InterPro" id="IPR002225">
    <property type="entry name" value="3Beta_OHSteriod_DH/Estase"/>
</dbReference>
<evidence type="ECO:0000313" key="2">
    <source>
        <dbReference type="EMBL" id="MBM9469568.1"/>
    </source>
</evidence>
<dbReference type="Proteomes" id="UP000663792">
    <property type="component" value="Unassembled WGS sequence"/>
</dbReference>
<keyword evidence="3" id="KW-1185">Reference proteome</keyword>
<dbReference type="EMBL" id="JAERWK010000030">
    <property type="protein sequence ID" value="MBM9469568.1"/>
    <property type="molecule type" value="Genomic_DNA"/>
</dbReference>
<dbReference type="AlphaFoldDB" id="A0A939BYH8"/>
<dbReference type="GO" id="GO:0016616">
    <property type="term" value="F:oxidoreductase activity, acting on the CH-OH group of donors, NAD or NADP as acceptor"/>
    <property type="evidence" value="ECO:0007669"/>
    <property type="project" value="InterPro"/>
</dbReference>